<keyword evidence="4" id="KW-1185">Reference proteome</keyword>
<protein>
    <recommendedName>
        <fullName evidence="5">Integrase</fullName>
    </recommendedName>
</protein>
<feature type="transmembrane region" description="Helical" evidence="2">
    <location>
        <begin position="333"/>
        <end position="354"/>
    </location>
</feature>
<comment type="caution">
    <text evidence="3">The sequence shown here is derived from an EMBL/GenBank/DDBJ whole genome shotgun (WGS) entry which is preliminary data.</text>
</comment>
<evidence type="ECO:0000256" key="1">
    <source>
        <dbReference type="ARBA" id="ARBA00023172"/>
    </source>
</evidence>
<accession>A0ABU9D0Q4</accession>
<name>A0ABU9D0Q4_9NOCA</name>
<keyword evidence="2" id="KW-0472">Membrane</keyword>
<dbReference type="InterPro" id="IPR011010">
    <property type="entry name" value="DNA_brk_join_enz"/>
</dbReference>
<dbReference type="SUPFAM" id="SSF56349">
    <property type="entry name" value="DNA breaking-rejoining enzymes"/>
    <property type="match status" value="1"/>
</dbReference>
<evidence type="ECO:0000256" key="2">
    <source>
        <dbReference type="SAM" id="Phobius"/>
    </source>
</evidence>
<organism evidence="3 4">
    <name type="scientific">Rhodococcus navarretei</name>
    <dbReference type="NCBI Taxonomy" id="3128981"/>
    <lineage>
        <taxon>Bacteria</taxon>
        <taxon>Bacillati</taxon>
        <taxon>Actinomycetota</taxon>
        <taxon>Actinomycetes</taxon>
        <taxon>Mycobacteriales</taxon>
        <taxon>Nocardiaceae</taxon>
        <taxon>Rhodococcus</taxon>
    </lineage>
</organism>
<dbReference type="RefSeq" id="WP_094642678.1">
    <property type="nucleotide sequence ID" value="NZ_JBBPCN010000001.1"/>
</dbReference>
<sequence>MTNAHPQPSTSHPFDERCVLNGRPVRPETELSRASRFVEDVWDLSPAFFQQHHVALILDFTSVPSVYRTVAKELFIGLLGGPAPARGRGLPKVATIASMLPTLRHFFSWLASRPNLRQPLLSELQPSDLIAYQLHLLATQPTLTVRDRYRSSVRSLYRYRGLMVTDQLTFDPYHIDGWSESGDRSGPDNATARIPEAVLGPLLTWSLRFVDEFASDILAADREWRRVRLQEGVVPPEARRWVEKDLVHLLAEYRDAERPLPGHNGQPSFRHLSRLLGCDRSTLRTYHDLIEDTARLVGVDNDVSCDVVINGRINGSPWIDRILFNRRDRQAGILHLLSALSAACYVIIAFLSGMRDSEIKHLQRGCISVKRDPHGRPYRWMITSLAFKGERDPTGVQATWVVGAPAARAVAVLELLQPRNETRLFAPSTHGTAVRIGKTAAHVNLTKTTNDHINNLVSWIDGYCRAHDLAEDIPAVNAQTWRLTTRQFRRTLAWFIARQPGGSIAGAIQYRHQAVQMFEGYAGTSDSGFRAEVESEEALARGEGLMAMIDAHEHTDLVGPAADEARRRLSELESNIRYQGQVVTDRRRHDRLIRRFDPAIYPGRYATCVYDPDKALCTRAQNLSGQNAPTLGGCRPLECRNVALTSGNLDELRSESSDIERELERTPSLPPLLQHRLRQRSEQINQFVDRHDPNSIR</sequence>
<proteinExistence type="predicted"/>
<dbReference type="Proteomes" id="UP001456513">
    <property type="component" value="Unassembled WGS sequence"/>
</dbReference>
<dbReference type="InterPro" id="IPR013762">
    <property type="entry name" value="Integrase-like_cat_sf"/>
</dbReference>
<dbReference type="EMBL" id="JBBPCN010000001">
    <property type="protein sequence ID" value="MEK8073189.1"/>
    <property type="molecule type" value="Genomic_DNA"/>
</dbReference>
<dbReference type="Gene3D" id="1.10.443.10">
    <property type="entry name" value="Intergrase catalytic core"/>
    <property type="match status" value="1"/>
</dbReference>
<evidence type="ECO:0000313" key="4">
    <source>
        <dbReference type="Proteomes" id="UP001456513"/>
    </source>
</evidence>
<evidence type="ECO:0008006" key="5">
    <source>
        <dbReference type="Google" id="ProtNLM"/>
    </source>
</evidence>
<keyword evidence="2" id="KW-0812">Transmembrane</keyword>
<evidence type="ECO:0000313" key="3">
    <source>
        <dbReference type="EMBL" id="MEK8073189.1"/>
    </source>
</evidence>
<keyword evidence="1" id="KW-0233">DNA recombination</keyword>
<gene>
    <name evidence="3" type="ORF">AABD04_20285</name>
</gene>
<keyword evidence="2" id="KW-1133">Transmembrane helix</keyword>
<reference evidence="3 4" key="1">
    <citation type="submission" date="2024-03" db="EMBL/GenBank/DDBJ databases">
        <title>Rhodococcus navarretei sp. nov. and Pseudarthrobacter quantumdoti sp. nov., two new species with the ability to biosynthesize Quantum Dots isolated from soil samples at Union Glacier, Antarctica.</title>
        <authorList>
            <person name="Vargas M."/>
        </authorList>
    </citation>
    <scope>NUCLEOTIDE SEQUENCE [LARGE SCALE GENOMIC DNA]</scope>
    <source>
        <strain evidence="3 4">EXRC-4A-4</strain>
    </source>
</reference>